<evidence type="ECO:0000313" key="4">
    <source>
        <dbReference type="EMBL" id="MBB4912208.1"/>
    </source>
</evidence>
<keyword evidence="2" id="KW-0349">Heme</keyword>
<dbReference type="PANTHER" id="PTHR46696">
    <property type="entry name" value="P450, PUTATIVE (EUROFUNG)-RELATED"/>
    <property type="match status" value="1"/>
</dbReference>
<dbReference type="GO" id="GO:0004497">
    <property type="term" value="F:monooxygenase activity"/>
    <property type="evidence" value="ECO:0007669"/>
    <property type="project" value="UniProtKB-KW"/>
</dbReference>
<dbReference type="Pfam" id="PF00067">
    <property type="entry name" value="p450"/>
    <property type="match status" value="1"/>
</dbReference>
<dbReference type="EMBL" id="JACHJQ010000012">
    <property type="protein sequence ID" value="MBB4912208.1"/>
    <property type="molecule type" value="Genomic_DNA"/>
</dbReference>
<proteinExistence type="inferred from homology"/>
<dbReference type="InterPro" id="IPR002397">
    <property type="entry name" value="Cyt_P450_B"/>
</dbReference>
<keyword evidence="2" id="KW-0408">Iron</keyword>
<keyword evidence="2" id="KW-0503">Monooxygenase</keyword>
<dbReference type="CDD" id="cd20625">
    <property type="entry name" value="CYP164-like"/>
    <property type="match status" value="1"/>
</dbReference>
<sequence length="435" mass="46642">MTGPAVHSGSISSLGPLLSREGRRDPNPFYAQLHRQGPVCVLTDPATRFDVVVHGYDAVHAALRDPALHVITGEYRDQGGTRWREHLSLRVLADSMFLTEGERHTTARRRFAHAFSARRVAALEPAVDRIVARRLDRLAAAAELAERSSGTAAELAERSSGTAGAGGAPVDLLAEFALPIPSDVVGELLGVPEADRDWFPPRVRAFGAILDLGAGVWRHQKAADTAAAELTAYFADLLAARRADPRDDLVSALVTAEDDPADDAELIANLLTTYNGGFVTTTHLVGNGARLLLDDPAEKARVLADPARLDDFLQEVLRYEPPVHFGTRFAAADTEIAGTPVPEGSRVLVLLGAANRDPSRFTDPDTFDPGRAEGPPLSFGAGVHYCLGAVLSKMEGRIALPALLRRFPDLALAGDPGERTTLMLRGYESLPVRVS</sequence>
<dbReference type="InterPro" id="IPR001128">
    <property type="entry name" value="Cyt_P450"/>
</dbReference>
<feature type="compositionally biased region" description="Low complexity" evidence="3">
    <location>
        <begin position="8"/>
        <end position="19"/>
    </location>
</feature>
<reference evidence="4 5" key="1">
    <citation type="submission" date="2020-08" db="EMBL/GenBank/DDBJ databases">
        <title>Genomic Encyclopedia of Type Strains, Phase III (KMG-III): the genomes of soil and plant-associated and newly described type strains.</title>
        <authorList>
            <person name="Whitman W."/>
        </authorList>
    </citation>
    <scope>NUCLEOTIDE SEQUENCE [LARGE SCALE GENOMIC DNA]</scope>
    <source>
        <strain evidence="4 5">CECT 8960</strain>
    </source>
</reference>
<name>A0A7W7VJ72_9PSEU</name>
<comment type="similarity">
    <text evidence="1 2">Belongs to the cytochrome P450 family.</text>
</comment>
<dbReference type="RefSeq" id="WP_184816215.1">
    <property type="nucleotide sequence ID" value="NZ_JACHJQ010000012.1"/>
</dbReference>
<dbReference type="InterPro" id="IPR036396">
    <property type="entry name" value="Cyt_P450_sf"/>
</dbReference>
<keyword evidence="2" id="KW-0479">Metal-binding</keyword>
<dbReference type="Proteomes" id="UP000520767">
    <property type="component" value="Unassembled WGS sequence"/>
</dbReference>
<dbReference type="AlphaFoldDB" id="A0A7W7VJ72"/>
<dbReference type="GO" id="GO:0016705">
    <property type="term" value="F:oxidoreductase activity, acting on paired donors, with incorporation or reduction of molecular oxygen"/>
    <property type="evidence" value="ECO:0007669"/>
    <property type="project" value="InterPro"/>
</dbReference>
<feature type="region of interest" description="Disordered" evidence="3">
    <location>
        <begin position="1"/>
        <end position="20"/>
    </location>
</feature>
<dbReference type="Gene3D" id="1.10.630.10">
    <property type="entry name" value="Cytochrome P450"/>
    <property type="match status" value="1"/>
</dbReference>
<gene>
    <name evidence="4" type="ORF">FHR82_008479</name>
</gene>
<dbReference type="GO" id="GO:0020037">
    <property type="term" value="F:heme binding"/>
    <property type="evidence" value="ECO:0007669"/>
    <property type="project" value="InterPro"/>
</dbReference>
<organism evidence="4 5">
    <name type="scientific">Actinophytocola algeriensis</name>
    <dbReference type="NCBI Taxonomy" id="1768010"/>
    <lineage>
        <taxon>Bacteria</taxon>
        <taxon>Bacillati</taxon>
        <taxon>Actinomycetota</taxon>
        <taxon>Actinomycetes</taxon>
        <taxon>Pseudonocardiales</taxon>
        <taxon>Pseudonocardiaceae</taxon>
    </lineage>
</organism>
<protein>
    <submittedName>
        <fullName evidence="4">Cytochrome P450</fullName>
    </submittedName>
</protein>
<evidence type="ECO:0000256" key="3">
    <source>
        <dbReference type="SAM" id="MobiDB-lite"/>
    </source>
</evidence>
<keyword evidence="5" id="KW-1185">Reference proteome</keyword>
<dbReference type="PRINTS" id="PR00359">
    <property type="entry name" value="BP450"/>
</dbReference>
<evidence type="ECO:0000256" key="2">
    <source>
        <dbReference type="RuleBase" id="RU000461"/>
    </source>
</evidence>
<accession>A0A7W7VJ72</accession>
<dbReference type="PROSITE" id="PS00086">
    <property type="entry name" value="CYTOCHROME_P450"/>
    <property type="match status" value="1"/>
</dbReference>
<dbReference type="InterPro" id="IPR017972">
    <property type="entry name" value="Cyt_P450_CS"/>
</dbReference>
<evidence type="ECO:0000313" key="5">
    <source>
        <dbReference type="Proteomes" id="UP000520767"/>
    </source>
</evidence>
<evidence type="ECO:0000256" key="1">
    <source>
        <dbReference type="ARBA" id="ARBA00010617"/>
    </source>
</evidence>
<keyword evidence="2" id="KW-0560">Oxidoreductase</keyword>
<dbReference type="PANTHER" id="PTHR46696:SF1">
    <property type="entry name" value="CYTOCHROME P450 YJIB-RELATED"/>
    <property type="match status" value="1"/>
</dbReference>
<dbReference type="GO" id="GO:0005506">
    <property type="term" value="F:iron ion binding"/>
    <property type="evidence" value="ECO:0007669"/>
    <property type="project" value="InterPro"/>
</dbReference>
<dbReference type="SUPFAM" id="SSF48264">
    <property type="entry name" value="Cytochrome P450"/>
    <property type="match status" value="1"/>
</dbReference>
<comment type="caution">
    <text evidence="4">The sequence shown here is derived from an EMBL/GenBank/DDBJ whole genome shotgun (WGS) entry which is preliminary data.</text>
</comment>